<keyword evidence="4 6" id="KW-1133">Transmembrane helix</keyword>
<dbReference type="Proteomes" id="UP000054596">
    <property type="component" value="Unassembled WGS sequence"/>
</dbReference>
<dbReference type="Pfam" id="PF01810">
    <property type="entry name" value="LysE"/>
    <property type="match status" value="1"/>
</dbReference>
<comment type="caution">
    <text evidence="7">The sequence shown here is derived from an EMBL/GenBank/DDBJ whole genome shotgun (WGS) entry which is preliminary data.</text>
</comment>
<organism evidence="7 8">
    <name type="scientific">Caballeronia glebae</name>
    <dbReference type="NCBI Taxonomy" id="1777143"/>
    <lineage>
        <taxon>Bacteria</taxon>
        <taxon>Pseudomonadati</taxon>
        <taxon>Pseudomonadota</taxon>
        <taxon>Betaproteobacteria</taxon>
        <taxon>Burkholderiales</taxon>
        <taxon>Burkholderiaceae</taxon>
        <taxon>Caballeronia</taxon>
    </lineage>
</organism>
<protein>
    <submittedName>
        <fullName evidence="7">LysE family protein</fullName>
    </submittedName>
</protein>
<evidence type="ECO:0000256" key="4">
    <source>
        <dbReference type="ARBA" id="ARBA00022989"/>
    </source>
</evidence>
<feature type="transmembrane region" description="Helical" evidence="6">
    <location>
        <begin position="40"/>
        <end position="62"/>
    </location>
</feature>
<sequence length="199" mass="21374">MHSNSQATLLLLGIVIILITPGPTNTLLATAGLRRGIRRATPLMAAELAGYFIAISVWGYLVTHAAGFLTWLPTFMRIVCSVYIAYLAVAMWRTAVSLPTSAQRAVGMRALFVTTLLNPKAMLFASAIFPASAFGDSIVYVRTMSIFAAALIPIGFLWITFGAALGTGRLAWLSPERVQRGASIVLATFSIALAWTTLH</sequence>
<evidence type="ECO:0000313" key="8">
    <source>
        <dbReference type="Proteomes" id="UP000054596"/>
    </source>
</evidence>
<evidence type="ECO:0000256" key="2">
    <source>
        <dbReference type="ARBA" id="ARBA00022475"/>
    </source>
</evidence>
<dbReference type="EMBL" id="FCOJ02000050">
    <property type="protein sequence ID" value="SAK82294.1"/>
    <property type="molecule type" value="Genomic_DNA"/>
</dbReference>
<evidence type="ECO:0000256" key="6">
    <source>
        <dbReference type="SAM" id="Phobius"/>
    </source>
</evidence>
<accession>A0A158CIU5</accession>
<evidence type="ECO:0000256" key="3">
    <source>
        <dbReference type="ARBA" id="ARBA00022692"/>
    </source>
</evidence>
<keyword evidence="3 6" id="KW-0812">Transmembrane</keyword>
<dbReference type="InterPro" id="IPR001123">
    <property type="entry name" value="LeuE-type"/>
</dbReference>
<feature type="transmembrane region" description="Helical" evidence="6">
    <location>
        <begin position="68"/>
        <end position="89"/>
    </location>
</feature>
<dbReference type="PANTHER" id="PTHR30086:SF20">
    <property type="entry name" value="ARGININE EXPORTER PROTEIN ARGO-RELATED"/>
    <property type="match status" value="1"/>
</dbReference>
<keyword evidence="8" id="KW-1185">Reference proteome</keyword>
<reference evidence="7" key="1">
    <citation type="submission" date="2016-01" db="EMBL/GenBank/DDBJ databases">
        <authorList>
            <person name="Peeters C."/>
        </authorList>
    </citation>
    <scope>NUCLEOTIDE SEQUENCE [LARGE SCALE GENOMIC DNA]</scope>
    <source>
        <strain evidence="7">LMG 29325</strain>
    </source>
</reference>
<name>A0A158CIU5_9BURK</name>
<dbReference type="PANTHER" id="PTHR30086">
    <property type="entry name" value="ARGININE EXPORTER PROTEIN ARGO"/>
    <property type="match status" value="1"/>
</dbReference>
<keyword evidence="5 6" id="KW-0472">Membrane</keyword>
<evidence type="ECO:0000256" key="1">
    <source>
        <dbReference type="ARBA" id="ARBA00004651"/>
    </source>
</evidence>
<feature type="transmembrane region" description="Helical" evidence="6">
    <location>
        <begin position="6"/>
        <end position="28"/>
    </location>
</feature>
<dbReference type="GO" id="GO:0033228">
    <property type="term" value="P:cysteine export across plasma membrane"/>
    <property type="evidence" value="ECO:0007669"/>
    <property type="project" value="TreeGrafter"/>
</dbReference>
<dbReference type="AlphaFoldDB" id="A0A158CIU5"/>
<evidence type="ECO:0000313" key="7">
    <source>
        <dbReference type="EMBL" id="SAK82294.1"/>
    </source>
</evidence>
<proteinExistence type="predicted"/>
<dbReference type="GO" id="GO:0005886">
    <property type="term" value="C:plasma membrane"/>
    <property type="evidence" value="ECO:0007669"/>
    <property type="project" value="UniProtKB-SubCell"/>
</dbReference>
<gene>
    <name evidence="7" type="ORF">AWB82_05471</name>
</gene>
<feature type="transmembrane region" description="Helical" evidence="6">
    <location>
        <begin position="178"/>
        <end position="198"/>
    </location>
</feature>
<dbReference type="STRING" id="1777143.AWB82_05471"/>
<dbReference type="RefSeq" id="WP_086972473.1">
    <property type="nucleotide sequence ID" value="NZ_FCOJ02000050.1"/>
</dbReference>
<comment type="subcellular location">
    <subcellularLocation>
        <location evidence="1">Cell membrane</location>
        <topology evidence="1">Multi-pass membrane protein</topology>
    </subcellularLocation>
</comment>
<dbReference type="GO" id="GO:0015171">
    <property type="term" value="F:amino acid transmembrane transporter activity"/>
    <property type="evidence" value="ECO:0007669"/>
    <property type="project" value="TreeGrafter"/>
</dbReference>
<feature type="transmembrane region" description="Helical" evidence="6">
    <location>
        <begin position="146"/>
        <end position="166"/>
    </location>
</feature>
<feature type="transmembrane region" description="Helical" evidence="6">
    <location>
        <begin position="110"/>
        <end position="134"/>
    </location>
</feature>
<dbReference type="OrthoDB" id="6710777at2"/>
<evidence type="ECO:0000256" key="5">
    <source>
        <dbReference type="ARBA" id="ARBA00023136"/>
    </source>
</evidence>
<keyword evidence="2" id="KW-1003">Cell membrane</keyword>